<dbReference type="Proteomes" id="UP001457282">
    <property type="component" value="Unassembled WGS sequence"/>
</dbReference>
<dbReference type="Pfam" id="PF00931">
    <property type="entry name" value="NB-ARC"/>
    <property type="match status" value="1"/>
</dbReference>
<dbReference type="SUPFAM" id="SSF52200">
    <property type="entry name" value="Toll/Interleukin receptor TIR domain"/>
    <property type="match status" value="1"/>
</dbReference>
<dbReference type="InterPro" id="IPR027417">
    <property type="entry name" value="P-loop_NTPase"/>
</dbReference>
<proteinExistence type="predicted"/>
<dbReference type="InterPro" id="IPR042197">
    <property type="entry name" value="Apaf_helical"/>
</dbReference>
<organism evidence="5 6">
    <name type="scientific">Rubus argutus</name>
    <name type="common">Southern blackberry</name>
    <dbReference type="NCBI Taxonomy" id="59490"/>
    <lineage>
        <taxon>Eukaryota</taxon>
        <taxon>Viridiplantae</taxon>
        <taxon>Streptophyta</taxon>
        <taxon>Embryophyta</taxon>
        <taxon>Tracheophyta</taxon>
        <taxon>Spermatophyta</taxon>
        <taxon>Magnoliopsida</taxon>
        <taxon>eudicotyledons</taxon>
        <taxon>Gunneridae</taxon>
        <taxon>Pentapetalae</taxon>
        <taxon>rosids</taxon>
        <taxon>fabids</taxon>
        <taxon>Rosales</taxon>
        <taxon>Rosaceae</taxon>
        <taxon>Rosoideae</taxon>
        <taxon>Rosoideae incertae sedis</taxon>
        <taxon>Rubus</taxon>
    </lineage>
</organism>
<keyword evidence="3" id="KW-0611">Plant defense</keyword>
<dbReference type="EMBL" id="JBEDUW010000003">
    <property type="protein sequence ID" value="KAK9939646.1"/>
    <property type="molecule type" value="Genomic_DNA"/>
</dbReference>
<dbReference type="InterPro" id="IPR000157">
    <property type="entry name" value="TIR_dom"/>
</dbReference>
<dbReference type="GO" id="GO:0007165">
    <property type="term" value="P:signal transduction"/>
    <property type="evidence" value="ECO:0007669"/>
    <property type="project" value="InterPro"/>
</dbReference>
<dbReference type="InterPro" id="IPR036390">
    <property type="entry name" value="WH_DNA-bd_sf"/>
</dbReference>
<dbReference type="Pfam" id="PF01582">
    <property type="entry name" value="TIR"/>
    <property type="match status" value="2"/>
</dbReference>
<dbReference type="GO" id="GO:0043531">
    <property type="term" value="F:ADP binding"/>
    <property type="evidence" value="ECO:0007669"/>
    <property type="project" value="InterPro"/>
</dbReference>
<name>A0AAW1XRL8_RUBAR</name>
<comment type="caution">
    <text evidence="5">The sequence shown here is derived from an EMBL/GenBank/DDBJ whole genome shotgun (WGS) entry which is preliminary data.</text>
</comment>
<dbReference type="InterPro" id="IPR058192">
    <property type="entry name" value="WHD_ROQ1-like"/>
</dbReference>
<keyword evidence="1" id="KW-0433">Leucine-rich repeat</keyword>
<sequence length="549" mass="63367">MARYEYDVFLSFRGEDTRKSFTDHLYNAFVRQGIYTFRDGEELEKGQPISSKLLQAIQDSRIALVIFSRTYASSSWCLDELAKIVECRKEMGQKVFPIFYHVDPSEVRKQTGSFGEAFDAHEQRFKDGLEKLEQDRSTTHFLLYPKDEERIDAQEHFKDGLEKVQKWRAALMEVANLSGFHLQHRQESEFIEKIIDAIHDELSPFSKDLGLVGIGSRLEEIMKLCSSTEKENDVFFIGISGMGGIGKTTLARAFYDKISSQFQVRSFLENVREVSKRDGVATLQEQLFLDFQMKSYTKKRDVHRGSSEIAHKLRHKKALIILDDVDELEQLQGLAGSHNWFGQGSRIIITTRDEHLLISHGVDRRYKAKELNIYESLELFSRKAFKNDHPPNDYMELSHDFVNYAKGLPLAIEVLGPFLCGKSIKEWESAFSRLKKNPEGRIMSALLISLDGLHKEEKEIFLDIACFFKGHDKDHVTEILESLGFESIIGICDLIHKSLITVVGGKLWMHDLLQEMGWEIVRRECPDEPGNWSRLWHSIDVLDVMTMIR</sequence>
<keyword evidence="2" id="KW-0677">Repeat</keyword>
<evidence type="ECO:0000259" key="4">
    <source>
        <dbReference type="PROSITE" id="PS50104"/>
    </source>
</evidence>
<dbReference type="SMART" id="SM00255">
    <property type="entry name" value="TIR"/>
    <property type="match status" value="1"/>
</dbReference>
<evidence type="ECO:0000256" key="1">
    <source>
        <dbReference type="ARBA" id="ARBA00022614"/>
    </source>
</evidence>
<dbReference type="InterPro" id="IPR002182">
    <property type="entry name" value="NB-ARC"/>
</dbReference>
<dbReference type="InterPro" id="IPR035897">
    <property type="entry name" value="Toll_tir_struct_dom_sf"/>
</dbReference>
<keyword evidence="6" id="KW-1185">Reference proteome</keyword>
<gene>
    <name evidence="5" type="ORF">M0R45_016336</name>
</gene>
<reference evidence="5 6" key="1">
    <citation type="journal article" date="2023" name="G3 (Bethesda)">
        <title>A chromosome-length genome assembly and annotation of blackberry (Rubus argutus, cv. 'Hillquist').</title>
        <authorList>
            <person name="Bruna T."/>
            <person name="Aryal R."/>
            <person name="Dudchenko O."/>
            <person name="Sargent D.J."/>
            <person name="Mead D."/>
            <person name="Buti M."/>
            <person name="Cavallini A."/>
            <person name="Hytonen T."/>
            <person name="Andres J."/>
            <person name="Pham M."/>
            <person name="Weisz D."/>
            <person name="Mascagni F."/>
            <person name="Usai G."/>
            <person name="Natali L."/>
            <person name="Bassil N."/>
            <person name="Fernandez G.E."/>
            <person name="Lomsadze A."/>
            <person name="Armour M."/>
            <person name="Olukolu B."/>
            <person name="Poorten T."/>
            <person name="Britton C."/>
            <person name="Davik J."/>
            <person name="Ashrafi H."/>
            <person name="Aiden E.L."/>
            <person name="Borodovsky M."/>
            <person name="Worthington M."/>
        </authorList>
    </citation>
    <scope>NUCLEOTIDE SEQUENCE [LARGE SCALE GENOMIC DNA]</scope>
    <source>
        <strain evidence="5">PI 553951</strain>
    </source>
</reference>
<protein>
    <recommendedName>
        <fullName evidence="4">TIR domain-containing protein</fullName>
    </recommendedName>
</protein>
<dbReference type="GO" id="GO:0006952">
    <property type="term" value="P:defense response"/>
    <property type="evidence" value="ECO:0007669"/>
    <property type="project" value="UniProtKB-KW"/>
</dbReference>
<dbReference type="Gene3D" id="1.10.8.430">
    <property type="entry name" value="Helical domain of apoptotic protease-activating factors"/>
    <property type="match status" value="1"/>
</dbReference>
<dbReference type="AlphaFoldDB" id="A0AAW1XRL8"/>
<dbReference type="Gene3D" id="3.40.50.300">
    <property type="entry name" value="P-loop containing nucleotide triphosphate hydrolases"/>
    <property type="match status" value="1"/>
</dbReference>
<evidence type="ECO:0000256" key="2">
    <source>
        <dbReference type="ARBA" id="ARBA00022737"/>
    </source>
</evidence>
<evidence type="ECO:0000313" key="6">
    <source>
        <dbReference type="Proteomes" id="UP001457282"/>
    </source>
</evidence>
<feature type="domain" description="TIR" evidence="4">
    <location>
        <begin position="4"/>
        <end position="202"/>
    </location>
</feature>
<dbReference type="InterPro" id="IPR044974">
    <property type="entry name" value="Disease_R_plants"/>
</dbReference>
<dbReference type="SUPFAM" id="SSF46785">
    <property type="entry name" value="Winged helix' DNA-binding domain"/>
    <property type="match status" value="1"/>
</dbReference>
<dbReference type="Pfam" id="PF23282">
    <property type="entry name" value="WHD_ROQ1"/>
    <property type="match status" value="1"/>
</dbReference>
<dbReference type="Gene3D" id="3.40.50.10140">
    <property type="entry name" value="Toll/interleukin-1 receptor homology (TIR) domain"/>
    <property type="match status" value="1"/>
</dbReference>
<dbReference type="PANTHER" id="PTHR11017">
    <property type="entry name" value="LEUCINE-RICH REPEAT-CONTAINING PROTEIN"/>
    <property type="match status" value="1"/>
</dbReference>
<dbReference type="PRINTS" id="PR00364">
    <property type="entry name" value="DISEASERSIST"/>
</dbReference>
<evidence type="ECO:0000256" key="3">
    <source>
        <dbReference type="ARBA" id="ARBA00022821"/>
    </source>
</evidence>
<dbReference type="SUPFAM" id="SSF52540">
    <property type="entry name" value="P-loop containing nucleoside triphosphate hydrolases"/>
    <property type="match status" value="1"/>
</dbReference>
<dbReference type="PROSITE" id="PS50104">
    <property type="entry name" value="TIR"/>
    <property type="match status" value="1"/>
</dbReference>
<evidence type="ECO:0000313" key="5">
    <source>
        <dbReference type="EMBL" id="KAK9939646.1"/>
    </source>
</evidence>
<dbReference type="PANTHER" id="PTHR11017:SF573">
    <property type="entry name" value="ADP-RIBOSYL CYCLASE_CYCLIC ADP-RIBOSE HYDROLASE"/>
    <property type="match status" value="1"/>
</dbReference>
<accession>A0AAW1XRL8</accession>